<keyword evidence="1" id="KW-0472">Membrane</keyword>
<keyword evidence="1" id="KW-0812">Transmembrane</keyword>
<gene>
    <name evidence="2" type="ORF">BN1044_04233</name>
</gene>
<accession>A0A1C6Z6I0</accession>
<dbReference type="Proteomes" id="UP000094844">
    <property type="component" value="Unassembled WGS sequence"/>
</dbReference>
<dbReference type="OrthoDB" id="6485698at2"/>
<feature type="transmembrane region" description="Helical" evidence="1">
    <location>
        <begin position="105"/>
        <end position="129"/>
    </location>
</feature>
<keyword evidence="1" id="KW-1133">Transmembrane helix</keyword>
<evidence type="ECO:0000313" key="2">
    <source>
        <dbReference type="EMBL" id="SCM54723.1"/>
    </source>
</evidence>
<evidence type="ECO:0000313" key="3">
    <source>
        <dbReference type="Proteomes" id="UP000094844"/>
    </source>
</evidence>
<evidence type="ECO:0000256" key="1">
    <source>
        <dbReference type="SAM" id="Phobius"/>
    </source>
</evidence>
<sequence length="132" mass="15355">MPNISMTNRIIEIHLSSWRYFAALSLLPMVLAFAFLPICEVAALCILFLVTHYYCWRLWLDERLFQLLNEESNLAEFDQGMGCLWGAASGKTRSMNERWQGVRRLFYRAILALLALWLVSLGLVLYVSYSLR</sequence>
<feature type="transmembrane region" description="Helical" evidence="1">
    <location>
        <begin position="20"/>
        <end position="50"/>
    </location>
</feature>
<name>A0A1C6Z6I0_HAFAL</name>
<dbReference type="EMBL" id="FMIQ01000080">
    <property type="protein sequence ID" value="SCM54723.1"/>
    <property type="molecule type" value="Genomic_DNA"/>
</dbReference>
<organism evidence="2 3">
    <name type="scientific">Hafnia alvei</name>
    <dbReference type="NCBI Taxonomy" id="569"/>
    <lineage>
        <taxon>Bacteria</taxon>
        <taxon>Pseudomonadati</taxon>
        <taxon>Pseudomonadota</taxon>
        <taxon>Gammaproteobacteria</taxon>
        <taxon>Enterobacterales</taxon>
        <taxon>Hafniaceae</taxon>
        <taxon>Hafnia</taxon>
    </lineage>
</organism>
<reference evidence="2 3" key="1">
    <citation type="submission" date="2016-09" db="EMBL/GenBank/DDBJ databases">
        <authorList>
            <person name="Capua I."/>
            <person name="De Benedictis P."/>
            <person name="Joannis T."/>
            <person name="Lombin L.H."/>
            <person name="Cattoli G."/>
        </authorList>
    </citation>
    <scope>NUCLEOTIDE SEQUENCE [LARGE SCALE GENOMIC DNA]</scope>
    <source>
        <strain evidence="2 3">GB001</strain>
    </source>
</reference>
<protein>
    <submittedName>
        <fullName evidence="2">Uncharacterized protein</fullName>
    </submittedName>
</protein>
<proteinExistence type="predicted"/>
<dbReference type="RefSeq" id="WP_072310331.1">
    <property type="nucleotide sequence ID" value="NZ_FMIQ01000080.1"/>
</dbReference>
<dbReference type="AlphaFoldDB" id="A0A1C6Z6I0"/>